<dbReference type="SUPFAM" id="SSF51161">
    <property type="entry name" value="Trimeric LpxA-like enzymes"/>
    <property type="match status" value="1"/>
</dbReference>
<evidence type="ECO:0000256" key="3">
    <source>
        <dbReference type="ARBA" id="ARBA00023315"/>
    </source>
</evidence>
<dbReference type="PANTHER" id="PTHR23416:SF23">
    <property type="entry name" value="ACETYLTRANSFERASE C18B11.09C-RELATED"/>
    <property type="match status" value="1"/>
</dbReference>
<dbReference type="PROSITE" id="PS00101">
    <property type="entry name" value="HEXAPEP_TRANSFERASES"/>
    <property type="match status" value="1"/>
</dbReference>
<evidence type="ECO:0000313" key="5">
    <source>
        <dbReference type="EMBL" id="KAG0268702.1"/>
    </source>
</evidence>
<dbReference type="AlphaFoldDB" id="A0A9P6UC95"/>
<proteinExistence type="inferred from homology"/>
<dbReference type="EMBL" id="JAAAJB010000043">
    <property type="protein sequence ID" value="KAG0268702.1"/>
    <property type="molecule type" value="Genomic_DNA"/>
</dbReference>
<reference evidence="5" key="1">
    <citation type="journal article" date="2020" name="Fungal Divers.">
        <title>Resolving the Mortierellaceae phylogeny through synthesis of multi-gene phylogenetics and phylogenomics.</title>
        <authorList>
            <person name="Vandepol N."/>
            <person name="Liber J."/>
            <person name="Desiro A."/>
            <person name="Na H."/>
            <person name="Kennedy M."/>
            <person name="Barry K."/>
            <person name="Grigoriev I.V."/>
            <person name="Miller A.N."/>
            <person name="O'Donnell K."/>
            <person name="Stajich J.E."/>
            <person name="Bonito G."/>
        </authorList>
    </citation>
    <scope>NUCLEOTIDE SEQUENCE</scope>
    <source>
        <strain evidence="5">BC1065</strain>
    </source>
</reference>
<dbReference type="Pfam" id="PF00132">
    <property type="entry name" value="Hexapep"/>
    <property type="match status" value="1"/>
</dbReference>
<feature type="domain" description="Maltose/galactoside acetyltransferase" evidence="4">
    <location>
        <begin position="35"/>
        <end position="93"/>
    </location>
</feature>
<protein>
    <recommendedName>
        <fullName evidence="4">Maltose/galactoside acetyltransferase domain-containing protein</fullName>
    </recommendedName>
</protein>
<keyword evidence="3" id="KW-0012">Acyltransferase</keyword>
<dbReference type="GO" id="GO:0008374">
    <property type="term" value="F:O-acyltransferase activity"/>
    <property type="evidence" value="ECO:0007669"/>
    <property type="project" value="TreeGrafter"/>
</dbReference>
<evidence type="ECO:0000256" key="2">
    <source>
        <dbReference type="ARBA" id="ARBA00022679"/>
    </source>
</evidence>
<evidence type="ECO:0000313" key="6">
    <source>
        <dbReference type="Proteomes" id="UP000807716"/>
    </source>
</evidence>
<keyword evidence="6" id="KW-1185">Reference proteome</keyword>
<evidence type="ECO:0000256" key="1">
    <source>
        <dbReference type="ARBA" id="ARBA00007274"/>
    </source>
</evidence>
<dbReference type="OrthoDB" id="25818at2759"/>
<dbReference type="InterPro" id="IPR001451">
    <property type="entry name" value="Hexapep"/>
</dbReference>
<dbReference type="Pfam" id="PF12464">
    <property type="entry name" value="Mac"/>
    <property type="match status" value="1"/>
</dbReference>
<comment type="similarity">
    <text evidence="1">Belongs to the transferase hexapeptide repeat family.</text>
</comment>
<dbReference type="InterPro" id="IPR011004">
    <property type="entry name" value="Trimer_LpxA-like_sf"/>
</dbReference>
<dbReference type="CDD" id="cd03357">
    <property type="entry name" value="LbH_MAT_GAT"/>
    <property type="match status" value="1"/>
</dbReference>
<dbReference type="FunFam" id="2.160.10.10:FF:000025">
    <property type="entry name" value="Hexapeptide-repeat containing-acetyltransferase"/>
    <property type="match status" value="1"/>
</dbReference>
<comment type="caution">
    <text evidence="5">The sequence shown here is derived from an EMBL/GenBank/DDBJ whole genome shotgun (WGS) entry which is preliminary data.</text>
</comment>
<dbReference type="InterPro" id="IPR024688">
    <property type="entry name" value="Mac_dom"/>
</dbReference>
<dbReference type="InterPro" id="IPR051159">
    <property type="entry name" value="Hexapeptide_acetyltransf"/>
</dbReference>
<dbReference type="Gene3D" id="2.160.10.10">
    <property type="entry name" value="Hexapeptide repeat proteins"/>
    <property type="match status" value="1"/>
</dbReference>
<accession>A0A9P6UC95</accession>
<evidence type="ECO:0000259" key="4">
    <source>
        <dbReference type="SMART" id="SM01266"/>
    </source>
</evidence>
<dbReference type="InterPro" id="IPR018357">
    <property type="entry name" value="Hexapep_transf_CS"/>
</dbReference>
<dbReference type="SMART" id="SM01266">
    <property type="entry name" value="Mac"/>
    <property type="match status" value="1"/>
</dbReference>
<name>A0A9P6UC95_9FUNG</name>
<organism evidence="5 6">
    <name type="scientific">Actinomortierella ambigua</name>
    <dbReference type="NCBI Taxonomy" id="1343610"/>
    <lineage>
        <taxon>Eukaryota</taxon>
        <taxon>Fungi</taxon>
        <taxon>Fungi incertae sedis</taxon>
        <taxon>Mucoromycota</taxon>
        <taxon>Mortierellomycotina</taxon>
        <taxon>Mortierellomycetes</taxon>
        <taxon>Mortierellales</taxon>
        <taxon>Mortierellaceae</taxon>
        <taxon>Actinomortierella</taxon>
    </lineage>
</organism>
<sequence>METVKDRKALKLYAESLEELHRFTKLDPSLPTTEKDRMNAGLPYDPLDPLLIQGRARARDILAVYNKTSQVTEKELVDRQALLYLLTEGKIGQNVWIEPPLNVDYGFNISLDDRAYMNFNCIVLDCAPITIGKRVLMAPNVQLYAATHPVNPLLRAKGVENTLPIKIGDDVWIGGGSVICPGVTVGNGSTVGAGSVVTKDVPPYTVVAGNPARVIRVLDPEECQREVDEEYERQAEGRFWEKWVVKSPASLPLPESK</sequence>
<dbReference type="PANTHER" id="PTHR23416">
    <property type="entry name" value="SIALIC ACID SYNTHASE-RELATED"/>
    <property type="match status" value="1"/>
</dbReference>
<dbReference type="Proteomes" id="UP000807716">
    <property type="component" value="Unassembled WGS sequence"/>
</dbReference>
<keyword evidence="2" id="KW-0808">Transferase</keyword>
<dbReference type="GO" id="GO:0016407">
    <property type="term" value="F:acetyltransferase activity"/>
    <property type="evidence" value="ECO:0007669"/>
    <property type="project" value="InterPro"/>
</dbReference>
<gene>
    <name evidence="5" type="ORF">DFQ27_005942</name>
</gene>